<dbReference type="InterPro" id="IPR015797">
    <property type="entry name" value="NUDIX_hydrolase-like_dom_sf"/>
</dbReference>
<dbReference type="SUPFAM" id="SSF55811">
    <property type="entry name" value="Nudix"/>
    <property type="match status" value="1"/>
</dbReference>
<reference evidence="1 2" key="1">
    <citation type="submission" date="2018-11" db="EMBL/GenBank/DDBJ databases">
        <title>YIM 102482-1 draft genome.</title>
        <authorList>
            <person name="Li G."/>
            <person name="Jiang Y."/>
        </authorList>
    </citation>
    <scope>NUCLEOTIDE SEQUENCE [LARGE SCALE GENOMIC DNA]</scope>
    <source>
        <strain evidence="1 2">YIM 102482-1</strain>
    </source>
</reference>
<keyword evidence="2" id="KW-1185">Reference proteome</keyword>
<dbReference type="OrthoDB" id="3266865at2"/>
<dbReference type="Pfam" id="PF16262">
    <property type="entry name" value="DUF4916"/>
    <property type="match status" value="1"/>
</dbReference>
<dbReference type="RefSeq" id="WP_124971905.1">
    <property type="nucleotide sequence ID" value="NZ_RQVS01000007.1"/>
</dbReference>
<organism evidence="1 2">
    <name type="scientific">Gulosibacter macacae</name>
    <dbReference type="NCBI Taxonomy" id="2488791"/>
    <lineage>
        <taxon>Bacteria</taxon>
        <taxon>Bacillati</taxon>
        <taxon>Actinomycetota</taxon>
        <taxon>Actinomycetes</taxon>
        <taxon>Micrococcales</taxon>
        <taxon>Microbacteriaceae</taxon>
        <taxon>Gulosibacter</taxon>
    </lineage>
</organism>
<gene>
    <name evidence="1" type="ORF">EG850_06950</name>
</gene>
<dbReference type="Gene3D" id="3.90.79.10">
    <property type="entry name" value="Nucleoside Triphosphate Pyrophosphohydrolase"/>
    <property type="match status" value="1"/>
</dbReference>
<evidence type="ECO:0000313" key="1">
    <source>
        <dbReference type="EMBL" id="RRJ86751.1"/>
    </source>
</evidence>
<protein>
    <submittedName>
        <fullName evidence="1">DUF4916 domain-containing protein</fullName>
    </submittedName>
</protein>
<name>A0A3P3VVD5_9MICO</name>
<accession>A0A3P3VVD5</accession>
<sequence>MDVRTPDPESGGGWLSDDDLSLIRRRTPILYVEAIPVRVDGAGRVEHIGLLLRANDEGMIARTFVSGRVHYGEAVRTALMRHLEKDLGTMAFPQLPASLVPFTIAEYSPLPITDLYDERQHAVALVFIVPVTGECQPRQDALEVTWVTTDEAKDPDLLEELEGGRGKILRAAIGQLGRW</sequence>
<dbReference type="Proteomes" id="UP000274391">
    <property type="component" value="Unassembled WGS sequence"/>
</dbReference>
<dbReference type="EMBL" id="RQVS01000007">
    <property type="protein sequence ID" value="RRJ86751.1"/>
    <property type="molecule type" value="Genomic_DNA"/>
</dbReference>
<dbReference type="InterPro" id="IPR032582">
    <property type="entry name" value="DUF4916"/>
</dbReference>
<evidence type="ECO:0000313" key="2">
    <source>
        <dbReference type="Proteomes" id="UP000274391"/>
    </source>
</evidence>
<proteinExistence type="predicted"/>
<dbReference type="AlphaFoldDB" id="A0A3P3VVD5"/>
<comment type="caution">
    <text evidence="1">The sequence shown here is derived from an EMBL/GenBank/DDBJ whole genome shotgun (WGS) entry which is preliminary data.</text>
</comment>